<dbReference type="EMBL" id="GEDC01008876">
    <property type="protein sequence ID" value="JAS28422.1"/>
    <property type="molecule type" value="Transcribed_RNA"/>
</dbReference>
<dbReference type="PROSITE" id="PS00636">
    <property type="entry name" value="DNAJ_1"/>
    <property type="match status" value="1"/>
</dbReference>
<dbReference type="PRINTS" id="PR00625">
    <property type="entry name" value="JDOMAIN"/>
</dbReference>
<dbReference type="GO" id="GO:0005524">
    <property type="term" value="F:ATP binding"/>
    <property type="evidence" value="ECO:0007669"/>
    <property type="project" value="InterPro"/>
</dbReference>
<dbReference type="FunFam" id="1.10.287.110:FF:000034">
    <property type="entry name" value="Chaperone protein DnaJ"/>
    <property type="match status" value="1"/>
</dbReference>
<dbReference type="GO" id="GO:0008270">
    <property type="term" value="F:zinc ion binding"/>
    <property type="evidence" value="ECO:0007669"/>
    <property type="project" value="UniProtKB-KW"/>
</dbReference>
<dbReference type="Pfam" id="PF01556">
    <property type="entry name" value="DnaJ_C"/>
    <property type="match status" value="1"/>
</dbReference>
<dbReference type="GO" id="GO:0031072">
    <property type="term" value="F:heat shock protein binding"/>
    <property type="evidence" value="ECO:0007669"/>
    <property type="project" value="InterPro"/>
</dbReference>
<dbReference type="PROSITE" id="PS50076">
    <property type="entry name" value="DNAJ_2"/>
    <property type="match status" value="1"/>
</dbReference>
<sequence length="378" mass="42707">MIKKDYYEILGISRDSSPDEIKKAYRRLAIKYHPDKNKENKKEAEEKFKEAAEAYNILSNPEKKQRYDKFGHSGFQGSYNHGYEGMNMEDIFTNFGDIFGDSFSGNFSEFGFSNYNKKKILKGSNLRIRVKLDINEILKGIKKKIKVQRMKMAKGVELISCQNCNGTGQITRVTNTILGRMNTTTTCNICSGLGKKGENLPKGVNNKGLIKEEELVSITIPPGVTEGIQLKISGKGNDAPFGNGIPGDLIVVIEEIPHEKLKREGKNLHYDLYISFTDAVLGSYEEVPTGDGKVKARIKINAGTQSGKTFRLKGKGLPSLEGFEKGDLLIHINVWTPKKLNEEQKNFFKKNKYDKNFIPCPHKFEKSFFEKVKEMFSS</sequence>
<dbReference type="GO" id="GO:0051082">
    <property type="term" value="F:unfolded protein binding"/>
    <property type="evidence" value="ECO:0007669"/>
    <property type="project" value="InterPro"/>
</dbReference>
<dbReference type="FunFam" id="2.60.260.20:FF:000005">
    <property type="entry name" value="Chaperone protein dnaJ 1, mitochondrial"/>
    <property type="match status" value="1"/>
</dbReference>
<name>A0A1B6DRW8_9HEMI</name>
<dbReference type="GO" id="GO:0009408">
    <property type="term" value="P:response to heat"/>
    <property type="evidence" value="ECO:0007669"/>
    <property type="project" value="InterPro"/>
</dbReference>
<feature type="domain" description="J" evidence="9">
    <location>
        <begin position="5"/>
        <end position="71"/>
    </location>
</feature>
<accession>A0A1B6DRW8</accession>
<evidence type="ECO:0000256" key="7">
    <source>
        <dbReference type="ARBA" id="ARBA00023016"/>
    </source>
</evidence>
<dbReference type="InterPro" id="IPR036869">
    <property type="entry name" value="J_dom_sf"/>
</dbReference>
<gene>
    <name evidence="10" type="ORF">g.1978</name>
</gene>
<dbReference type="GO" id="GO:0006260">
    <property type="term" value="P:DNA replication"/>
    <property type="evidence" value="ECO:0007669"/>
    <property type="project" value="UniProtKB-KW"/>
</dbReference>
<dbReference type="Gene3D" id="2.10.230.10">
    <property type="entry name" value="Heat shock protein DnaJ, cysteine-rich domain"/>
    <property type="match status" value="1"/>
</dbReference>
<evidence type="ECO:0000256" key="4">
    <source>
        <dbReference type="ARBA" id="ARBA00022737"/>
    </source>
</evidence>
<evidence type="ECO:0000313" key="10">
    <source>
        <dbReference type="EMBL" id="JAS28422.1"/>
    </source>
</evidence>
<evidence type="ECO:0000256" key="6">
    <source>
        <dbReference type="ARBA" id="ARBA00022833"/>
    </source>
</evidence>
<dbReference type="PANTHER" id="PTHR43096:SF48">
    <property type="entry name" value="CHAPERONE PROTEIN DNAJ"/>
    <property type="match status" value="1"/>
</dbReference>
<dbReference type="GO" id="GO:0005737">
    <property type="term" value="C:cytoplasm"/>
    <property type="evidence" value="ECO:0007669"/>
    <property type="project" value="TreeGrafter"/>
</dbReference>
<dbReference type="Pfam" id="PF00226">
    <property type="entry name" value="DnaJ"/>
    <property type="match status" value="1"/>
</dbReference>
<keyword evidence="5" id="KW-0863">Zinc-finger</keyword>
<dbReference type="AlphaFoldDB" id="A0A1B6DRW8"/>
<keyword evidence="3" id="KW-0479">Metal-binding</keyword>
<keyword evidence="4" id="KW-0677">Repeat</keyword>
<dbReference type="SUPFAM" id="SSF46565">
    <property type="entry name" value="Chaperone J-domain"/>
    <property type="match status" value="1"/>
</dbReference>
<keyword evidence="6" id="KW-0862">Zinc</keyword>
<keyword evidence="7" id="KW-0346">Stress response</keyword>
<reference evidence="10" key="1">
    <citation type="submission" date="2015-12" db="EMBL/GenBank/DDBJ databases">
        <title>De novo transcriptome assembly of four potential Pierce s Disease insect vectors from Arizona vineyards.</title>
        <authorList>
            <person name="Tassone E.E."/>
        </authorList>
    </citation>
    <scope>NUCLEOTIDE SEQUENCE</scope>
</reference>
<dbReference type="InterPro" id="IPR012724">
    <property type="entry name" value="DnaJ"/>
</dbReference>
<dbReference type="SUPFAM" id="SSF57938">
    <property type="entry name" value="DnaJ/Hsp40 cysteine-rich domain"/>
    <property type="match status" value="1"/>
</dbReference>
<organism evidence="10">
    <name type="scientific">Clastoptera arizonana</name>
    <name type="common">Arizona spittle bug</name>
    <dbReference type="NCBI Taxonomy" id="38151"/>
    <lineage>
        <taxon>Eukaryota</taxon>
        <taxon>Metazoa</taxon>
        <taxon>Ecdysozoa</taxon>
        <taxon>Arthropoda</taxon>
        <taxon>Hexapoda</taxon>
        <taxon>Insecta</taxon>
        <taxon>Pterygota</taxon>
        <taxon>Neoptera</taxon>
        <taxon>Paraneoptera</taxon>
        <taxon>Hemiptera</taxon>
        <taxon>Auchenorrhyncha</taxon>
        <taxon>Cercopoidea</taxon>
        <taxon>Clastopteridae</taxon>
        <taxon>Clastoptera</taxon>
    </lineage>
</organism>
<dbReference type="InterPro" id="IPR002939">
    <property type="entry name" value="DnaJ_C"/>
</dbReference>
<dbReference type="InterPro" id="IPR036410">
    <property type="entry name" value="HSP_DnaJ_Cys-rich_dom_sf"/>
</dbReference>
<evidence type="ECO:0000256" key="1">
    <source>
        <dbReference type="ARBA" id="ARBA00022490"/>
    </source>
</evidence>
<dbReference type="CDD" id="cd10719">
    <property type="entry name" value="DnaJ_zf"/>
    <property type="match status" value="1"/>
</dbReference>
<keyword evidence="2" id="KW-0235">DNA replication</keyword>
<dbReference type="SUPFAM" id="SSF49493">
    <property type="entry name" value="HSP40/DnaJ peptide-binding domain"/>
    <property type="match status" value="2"/>
</dbReference>
<evidence type="ECO:0000256" key="8">
    <source>
        <dbReference type="ARBA" id="ARBA00023186"/>
    </source>
</evidence>
<keyword evidence="1" id="KW-0963">Cytoplasm</keyword>
<dbReference type="Gene3D" id="1.10.287.110">
    <property type="entry name" value="DnaJ domain"/>
    <property type="match status" value="1"/>
</dbReference>
<dbReference type="Gene3D" id="2.60.260.20">
    <property type="entry name" value="Urease metallochaperone UreE, N-terminal domain"/>
    <property type="match status" value="2"/>
</dbReference>
<evidence type="ECO:0000259" key="9">
    <source>
        <dbReference type="PROSITE" id="PS50076"/>
    </source>
</evidence>
<dbReference type="CDD" id="cd06257">
    <property type="entry name" value="DnaJ"/>
    <property type="match status" value="1"/>
</dbReference>
<dbReference type="GO" id="GO:0042026">
    <property type="term" value="P:protein refolding"/>
    <property type="evidence" value="ECO:0007669"/>
    <property type="project" value="TreeGrafter"/>
</dbReference>
<dbReference type="InterPro" id="IPR008971">
    <property type="entry name" value="HSP40/DnaJ_pept-bd"/>
</dbReference>
<protein>
    <recommendedName>
        <fullName evidence="9">J domain-containing protein</fullName>
    </recommendedName>
</protein>
<dbReference type="SMART" id="SM00271">
    <property type="entry name" value="DnaJ"/>
    <property type="match status" value="1"/>
</dbReference>
<evidence type="ECO:0000256" key="5">
    <source>
        <dbReference type="ARBA" id="ARBA00022771"/>
    </source>
</evidence>
<dbReference type="PANTHER" id="PTHR43096">
    <property type="entry name" value="DNAJ HOMOLOG 1, MITOCHONDRIAL-RELATED"/>
    <property type="match status" value="1"/>
</dbReference>
<evidence type="ECO:0000256" key="3">
    <source>
        <dbReference type="ARBA" id="ARBA00022723"/>
    </source>
</evidence>
<evidence type="ECO:0000256" key="2">
    <source>
        <dbReference type="ARBA" id="ARBA00022705"/>
    </source>
</evidence>
<proteinExistence type="inferred from homology"/>
<dbReference type="InterPro" id="IPR001305">
    <property type="entry name" value="HSP_DnaJ_Cys-rich_dom"/>
</dbReference>
<dbReference type="InterPro" id="IPR018253">
    <property type="entry name" value="DnaJ_domain_CS"/>
</dbReference>
<keyword evidence="8" id="KW-0143">Chaperone</keyword>
<dbReference type="CDD" id="cd10747">
    <property type="entry name" value="DnaJ_C"/>
    <property type="match status" value="1"/>
</dbReference>
<dbReference type="InterPro" id="IPR001623">
    <property type="entry name" value="DnaJ_domain"/>
</dbReference>
<dbReference type="HAMAP" id="MF_01152">
    <property type="entry name" value="DnaJ"/>
    <property type="match status" value="1"/>
</dbReference>